<dbReference type="Pfam" id="PF00467">
    <property type="entry name" value="KOW"/>
    <property type="match status" value="1"/>
</dbReference>
<dbReference type="AlphaFoldDB" id="A0A1D2N6X4"/>
<dbReference type="NCBIfam" id="TIGR01079">
    <property type="entry name" value="rplX_bact"/>
    <property type="match status" value="1"/>
</dbReference>
<dbReference type="Proteomes" id="UP000094527">
    <property type="component" value="Unassembled WGS sequence"/>
</dbReference>
<comment type="subcellular location">
    <subcellularLocation>
        <location evidence="1">Mitochondrion</location>
    </subcellularLocation>
</comment>
<dbReference type="EMBL" id="LJIJ01000190">
    <property type="protein sequence ID" value="ODN00716.1"/>
    <property type="molecule type" value="Genomic_DNA"/>
</dbReference>
<dbReference type="FunFam" id="2.30.30.30:FF:000032">
    <property type="entry name" value="39S ribosomal protein L24, mitochondrial"/>
    <property type="match status" value="1"/>
</dbReference>
<evidence type="ECO:0000256" key="2">
    <source>
        <dbReference type="ARBA" id="ARBA00010618"/>
    </source>
</evidence>
<comment type="caution">
    <text evidence="12">The sequence shown here is derived from an EMBL/GenBank/DDBJ whole genome shotgun (WGS) entry which is preliminary data.</text>
</comment>
<dbReference type="Gene3D" id="2.30.30.30">
    <property type="match status" value="1"/>
</dbReference>
<dbReference type="HAMAP" id="MF_01326_B">
    <property type="entry name" value="Ribosomal_uL24_B"/>
    <property type="match status" value="1"/>
</dbReference>
<dbReference type="InterPro" id="IPR003256">
    <property type="entry name" value="Ribosomal_uL24"/>
</dbReference>
<dbReference type="STRING" id="48709.A0A1D2N6X4"/>
<keyword evidence="6 9" id="KW-0687">Ribonucleoprotein</keyword>
<reference evidence="12 13" key="1">
    <citation type="journal article" date="2016" name="Genome Biol. Evol.">
        <title>Gene Family Evolution Reflects Adaptation to Soil Environmental Stressors in the Genome of the Collembolan Orchesella cincta.</title>
        <authorList>
            <person name="Faddeeva-Vakhrusheva A."/>
            <person name="Derks M.F."/>
            <person name="Anvar S.Y."/>
            <person name="Agamennone V."/>
            <person name="Suring W."/>
            <person name="Smit S."/>
            <person name="van Straalen N.M."/>
            <person name="Roelofs D."/>
        </authorList>
    </citation>
    <scope>NUCLEOTIDE SEQUENCE [LARGE SCALE GENOMIC DNA]</scope>
    <source>
        <tissue evidence="12">Mixed pool</tissue>
    </source>
</reference>
<dbReference type="InterPro" id="IPR005825">
    <property type="entry name" value="Ribosomal_uL24_CS"/>
</dbReference>
<evidence type="ECO:0000259" key="11">
    <source>
        <dbReference type="Pfam" id="PF17136"/>
    </source>
</evidence>
<dbReference type="InterPro" id="IPR014722">
    <property type="entry name" value="Rib_uL2_dom2"/>
</dbReference>
<dbReference type="GO" id="GO:0005739">
    <property type="term" value="C:mitochondrion"/>
    <property type="evidence" value="ECO:0007669"/>
    <property type="project" value="UniProtKB-SubCell"/>
</dbReference>
<dbReference type="InterPro" id="IPR005824">
    <property type="entry name" value="KOW"/>
</dbReference>
<dbReference type="GO" id="GO:0003735">
    <property type="term" value="F:structural constituent of ribosome"/>
    <property type="evidence" value="ECO:0007669"/>
    <property type="project" value="InterPro"/>
</dbReference>
<feature type="domain" description="Large ribosomal subunit protein uL24 C-terminal" evidence="11">
    <location>
        <begin position="135"/>
        <end position="197"/>
    </location>
</feature>
<accession>A0A1D2N6X4</accession>
<evidence type="ECO:0000256" key="4">
    <source>
        <dbReference type="ARBA" id="ARBA00022980"/>
    </source>
</evidence>
<comment type="similarity">
    <text evidence="2 9">Belongs to the universal ribosomal protein uL24 family.</text>
</comment>
<dbReference type="GO" id="GO:1990904">
    <property type="term" value="C:ribonucleoprotein complex"/>
    <property type="evidence" value="ECO:0007669"/>
    <property type="project" value="UniProtKB-KW"/>
</dbReference>
<dbReference type="OMA" id="DFEWRFT"/>
<dbReference type="GO" id="GO:0003723">
    <property type="term" value="F:RNA binding"/>
    <property type="evidence" value="ECO:0007669"/>
    <property type="project" value="InterPro"/>
</dbReference>
<name>A0A1D2N6X4_ORCCI</name>
<dbReference type="InterPro" id="IPR008991">
    <property type="entry name" value="Translation_prot_SH3-like_sf"/>
</dbReference>
<evidence type="ECO:0000256" key="5">
    <source>
        <dbReference type="ARBA" id="ARBA00023128"/>
    </source>
</evidence>
<dbReference type="PROSITE" id="PS01108">
    <property type="entry name" value="RIBOSOMAL_L24"/>
    <property type="match status" value="1"/>
</dbReference>
<evidence type="ECO:0000256" key="9">
    <source>
        <dbReference type="RuleBase" id="RU003477"/>
    </source>
</evidence>
<keyword evidence="5" id="KW-0496">Mitochondrion</keyword>
<gene>
    <name evidence="12" type="ORF">Ocin01_05970</name>
</gene>
<keyword evidence="13" id="KW-1185">Reference proteome</keyword>
<dbReference type="InterPro" id="IPR057264">
    <property type="entry name" value="Ribosomal_uL24_C"/>
</dbReference>
<dbReference type="SUPFAM" id="SSF50104">
    <property type="entry name" value="Translation proteins SH3-like domain"/>
    <property type="match status" value="1"/>
</dbReference>
<proteinExistence type="inferred from homology"/>
<evidence type="ECO:0000313" key="12">
    <source>
        <dbReference type="EMBL" id="ODN00716.1"/>
    </source>
</evidence>
<dbReference type="Pfam" id="PF17136">
    <property type="entry name" value="ribosomal_L24"/>
    <property type="match status" value="1"/>
</dbReference>
<dbReference type="GO" id="GO:0006412">
    <property type="term" value="P:translation"/>
    <property type="evidence" value="ECO:0007669"/>
    <property type="project" value="InterPro"/>
</dbReference>
<dbReference type="InterPro" id="IPR041988">
    <property type="entry name" value="Ribosomal_uL24_KOW"/>
</dbReference>
<evidence type="ECO:0000256" key="3">
    <source>
        <dbReference type="ARBA" id="ARBA00022946"/>
    </source>
</evidence>
<dbReference type="OrthoDB" id="359154at2759"/>
<organism evidence="12 13">
    <name type="scientific">Orchesella cincta</name>
    <name type="common">Springtail</name>
    <name type="synonym">Podura cincta</name>
    <dbReference type="NCBI Taxonomy" id="48709"/>
    <lineage>
        <taxon>Eukaryota</taxon>
        <taxon>Metazoa</taxon>
        <taxon>Ecdysozoa</taxon>
        <taxon>Arthropoda</taxon>
        <taxon>Hexapoda</taxon>
        <taxon>Collembola</taxon>
        <taxon>Entomobryomorpha</taxon>
        <taxon>Entomobryoidea</taxon>
        <taxon>Orchesellidae</taxon>
        <taxon>Orchesellinae</taxon>
        <taxon>Orchesella</taxon>
    </lineage>
</organism>
<keyword evidence="3" id="KW-0809">Transit peptide</keyword>
<dbReference type="GO" id="GO:0005840">
    <property type="term" value="C:ribosome"/>
    <property type="evidence" value="ECO:0007669"/>
    <property type="project" value="UniProtKB-KW"/>
</dbReference>
<keyword evidence="4 9" id="KW-0689">Ribosomal protein</keyword>
<evidence type="ECO:0000256" key="6">
    <source>
        <dbReference type="ARBA" id="ARBA00023274"/>
    </source>
</evidence>
<evidence type="ECO:0000313" key="13">
    <source>
        <dbReference type="Proteomes" id="UP000094527"/>
    </source>
</evidence>
<evidence type="ECO:0000256" key="1">
    <source>
        <dbReference type="ARBA" id="ARBA00004173"/>
    </source>
</evidence>
<evidence type="ECO:0000256" key="7">
    <source>
        <dbReference type="ARBA" id="ARBA00035283"/>
    </source>
</evidence>
<protein>
    <recommendedName>
        <fullName evidence="7">Large ribosomal subunit protein uL24m</fullName>
    </recommendedName>
    <alternativeName>
        <fullName evidence="8">39S ribosomal protein L24, mitochondrial</fullName>
    </alternativeName>
</protein>
<feature type="domain" description="KOW" evidence="10">
    <location>
        <begin position="100"/>
        <end position="130"/>
    </location>
</feature>
<evidence type="ECO:0000256" key="8">
    <source>
        <dbReference type="ARBA" id="ARBA00035357"/>
    </source>
</evidence>
<dbReference type="PANTHER" id="PTHR12903">
    <property type="entry name" value="MITOCHONDRIAL RIBOSOMAL PROTEIN L24"/>
    <property type="match status" value="1"/>
</dbReference>
<sequence length="261" mass="30718">MCGFKMRLSARLYCSVTKRIGELTKQYANLPERYIERATEHVEWKTPNRINYLPRTVKKPAREFRFTTNRPWSDEFRRQNEGTKREPVFIEPIKEWMIYRGDRVEVLVGRDRGKHGIVSQVIQERNWVIVAGLNTHFRRMGVKKDYPGMIVKSEAPLLVTSQVALVDPSDNKTTKVEWRFTEDGERVRVSLRTGRIVPIPHSAEETMDYKSRKTYSDADKDTPASVVEAITYEPKLKTFESEIMEELGIQEDRIPKRTFWY</sequence>
<dbReference type="CDD" id="cd06089">
    <property type="entry name" value="KOW_RPL26"/>
    <property type="match status" value="1"/>
</dbReference>
<evidence type="ECO:0000259" key="10">
    <source>
        <dbReference type="Pfam" id="PF00467"/>
    </source>
</evidence>